<dbReference type="RefSeq" id="WP_335958286.1">
    <property type="nucleotide sequence ID" value="NZ_JAXBLX010000001.1"/>
</dbReference>
<protein>
    <recommendedName>
        <fullName evidence="4">3'(2'),5'-bisphosphate nucleotidase CysQ</fullName>
        <ecNumber evidence="4">3.1.3.7</ecNumber>
    </recommendedName>
    <alternativeName>
        <fullName evidence="4">3'(2'),5-bisphosphonucleoside 3'(2')-phosphohydrolase</fullName>
    </alternativeName>
    <alternativeName>
        <fullName evidence="4">3'-phosphoadenosine 5'-phosphate phosphatase</fullName>
        <shortName evidence="4">PAP phosphatase</shortName>
    </alternativeName>
</protein>
<keyword evidence="6" id="KW-1185">Reference proteome</keyword>
<evidence type="ECO:0000313" key="6">
    <source>
        <dbReference type="Proteomes" id="UP001589838"/>
    </source>
</evidence>
<dbReference type="PANTHER" id="PTHR43028">
    <property type="entry name" value="3'(2'),5'-BISPHOSPHATE NUCLEOTIDASE 1"/>
    <property type="match status" value="1"/>
</dbReference>
<reference evidence="5 6" key="1">
    <citation type="submission" date="2024-09" db="EMBL/GenBank/DDBJ databases">
        <authorList>
            <person name="Sun Q."/>
            <person name="Mori K."/>
        </authorList>
    </citation>
    <scope>NUCLEOTIDE SEQUENCE [LARGE SCALE GENOMIC DNA]</scope>
    <source>
        <strain evidence="5 6">NCAIM B.02610</strain>
    </source>
</reference>
<feature type="binding site" evidence="4">
    <location>
        <position position="66"/>
    </location>
    <ligand>
        <name>substrate</name>
    </ligand>
</feature>
<comment type="subcellular location">
    <subcellularLocation>
        <location evidence="4">Cell membrane</location>
        <topology evidence="4">Peripheral membrane protein</topology>
        <orientation evidence="4">Cytoplasmic side</orientation>
    </subcellularLocation>
</comment>
<keyword evidence="4" id="KW-0472">Membrane</keyword>
<dbReference type="InterPro" id="IPR020583">
    <property type="entry name" value="Inositol_monoP_metal-BS"/>
</dbReference>
<keyword evidence="4 5" id="KW-0378">Hydrolase</keyword>
<dbReference type="SUPFAM" id="SSF56655">
    <property type="entry name" value="Carbohydrate phosphatase"/>
    <property type="match status" value="1"/>
</dbReference>
<proteinExistence type="inferred from homology"/>
<dbReference type="InterPro" id="IPR000760">
    <property type="entry name" value="Inositol_monophosphatase-like"/>
</dbReference>
<feature type="binding site" evidence="4">
    <location>
        <position position="227"/>
    </location>
    <ligand>
        <name>substrate</name>
    </ligand>
</feature>
<dbReference type="InterPro" id="IPR006240">
    <property type="entry name" value="CysQ"/>
</dbReference>
<evidence type="ECO:0000256" key="4">
    <source>
        <dbReference type="HAMAP-Rule" id="MF_02095"/>
    </source>
</evidence>
<dbReference type="PANTHER" id="PTHR43028:SF5">
    <property type="entry name" value="3'(2'),5'-BISPHOSPHATE NUCLEOTIDASE 1"/>
    <property type="match status" value="1"/>
</dbReference>
<gene>
    <name evidence="4 5" type="primary">cysQ</name>
    <name evidence="5" type="ORF">ACFFHM_00655</name>
</gene>
<comment type="catalytic activity">
    <reaction evidence="1 4">
        <text>adenosine 3',5'-bisphosphate + H2O = AMP + phosphate</text>
        <dbReference type="Rhea" id="RHEA:10040"/>
        <dbReference type="ChEBI" id="CHEBI:15377"/>
        <dbReference type="ChEBI" id="CHEBI:43474"/>
        <dbReference type="ChEBI" id="CHEBI:58343"/>
        <dbReference type="ChEBI" id="CHEBI:456215"/>
        <dbReference type="EC" id="3.1.3.7"/>
    </reaction>
</comment>
<evidence type="ECO:0000256" key="2">
    <source>
        <dbReference type="ARBA" id="ARBA00022723"/>
    </source>
</evidence>
<dbReference type="EMBL" id="JBHLUX010000001">
    <property type="protein sequence ID" value="MFC0469114.1"/>
    <property type="molecule type" value="Genomic_DNA"/>
</dbReference>
<dbReference type="HAMAP" id="MF_02095">
    <property type="entry name" value="CysQ"/>
    <property type="match status" value="1"/>
</dbReference>
<dbReference type="PRINTS" id="PR00377">
    <property type="entry name" value="IMPHPHTASES"/>
</dbReference>
<dbReference type="Pfam" id="PF00459">
    <property type="entry name" value="Inositol_P"/>
    <property type="match status" value="1"/>
</dbReference>
<feature type="binding site" evidence="4">
    <location>
        <position position="89"/>
    </location>
    <ligand>
        <name>Mg(2+)</name>
        <dbReference type="ChEBI" id="CHEBI:18420"/>
        <label>2</label>
    </ligand>
</feature>
<feature type="binding site" evidence="4">
    <location>
        <position position="86"/>
    </location>
    <ligand>
        <name>Mg(2+)</name>
        <dbReference type="ChEBI" id="CHEBI:18420"/>
        <label>1</label>
    </ligand>
</feature>
<dbReference type="Proteomes" id="UP001589838">
    <property type="component" value="Unassembled WGS sequence"/>
</dbReference>
<keyword evidence="4" id="KW-1003">Cell membrane</keyword>
<name>A0ABV6K732_9BACI</name>
<feature type="binding site" evidence="4">
    <location>
        <position position="86"/>
    </location>
    <ligand>
        <name>Mg(2+)</name>
        <dbReference type="ChEBI" id="CHEBI:18420"/>
        <label>2</label>
    </ligand>
</feature>
<accession>A0ABV6K732</accession>
<dbReference type="Gene3D" id="3.30.540.10">
    <property type="entry name" value="Fructose-1,6-Bisphosphatase, subunit A, domain 1"/>
    <property type="match status" value="1"/>
</dbReference>
<dbReference type="PROSITE" id="PS00629">
    <property type="entry name" value="IMP_1"/>
    <property type="match status" value="1"/>
</dbReference>
<feature type="binding site" evidence="4">
    <location>
        <position position="227"/>
    </location>
    <ligand>
        <name>Mg(2+)</name>
        <dbReference type="ChEBI" id="CHEBI:18420"/>
        <label>2</label>
    </ligand>
</feature>
<feature type="binding site" evidence="4">
    <location>
        <position position="88"/>
    </location>
    <ligand>
        <name>Mg(2+)</name>
        <dbReference type="ChEBI" id="CHEBI:18420"/>
        <label>1</label>
    </ligand>
</feature>
<dbReference type="NCBIfam" id="TIGR01331">
    <property type="entry name" value="bisphos_cysQ"/>
    <property type="match status" value="1"/>
</dbReference>
<evidence type="ECO:0000256" key="3">
    <source>
        <dbReference type="ARBA" id="ARBA00022842"/>
    </source>
</evidence>
<keyword evidence="2 4" id="KW-0479">Metal-binding</keyword>
<organism evidence="5 6">
    <name type="scientific">Halalkalibacter kiskunsagensis</name>
    <dbReference type="NCBI Taxonomy" id="1548599"/>
    <lineage>
        <taxon>Bacteria</taxon>
        <taxon>Bacillati</taxon>
        <taxon>Bacillota</taxon>
        <taxon>Bacilli</taxon>
        <taxon>Bacillales</taxon>
        <taxon>Bacillaceae</taxon>
        <taxon>Halalkalibacter</taxon>
    </lineage>
</organism>
<dbReference type="EC" id="3.1.3.7" evidence="4"/>
<dbReference type="CDD" id="cd01638">
    <property type="entry name" value="CysQ"/>
    <property type="match status" value="1"/>
</dbReference>
<feature type="binding site" evidence="4">
    <location>
        <begin position="88"/>
        <end position="91"/>
    </location>
    <ligand>
        <name>substrate</name>
    </ligand>
</feature>
<comment type="cofactor">
    <cofactor evidence="4">
        <name>Mg(2+)</name>
        <dbReference type="ChEBI" id="CHEBI:18420"/>
    </cofactor>
</comment>
<evidence type="ECO:0000256" key="1">
    <source>
        <dbReference type="ARBA" id="ARBA00001625"/>
    </source>
</evidence>
<evidence type="ECO:0000313" key="5">
    <source>
        <dbReference type="EMBL" id="MFC0469114.1"/>
    </source>
</evidence>
<comment type="caution">
    <text evidence="5">The sequence shown here is derived from an EMBL/GenBank/DDBJ whole genome shotgun (WGS) entry which is preliminary data.</text>
</comment>
<comment type="function">
    <text evidence="4">Converts adenosine-3',5'-bisphosphate (PAP) to AMP.</text>
</comment>
<dbReference type="InterPro" id="IPR050725">
    <property type="entry name" value="CysQ/Inositol_MonoPase"/>
</dbReference>
<feature type="binding site" evidence="4">
    <location>
        <position position="66"/>
    </location>
    <ligand>
        <name>Mg(2+)</name>
        <dbReference type="ChEBI" id="CHEBI:18420"/>
        <label>1</label>
    </ligand>
</feature>
<keyword evidence="3 4" id="KW-0460">Magnesium</keyword>
<sequence length="269" mass="30276">MKKVNLIDLFTVALDAGKEILDVYAQDFDVQVKKDDSPLTQADKRAHDSIMKGLNAINPNIPVLSEEGREIPYSERKEWSQFWLVDPLDGTKEFIKKNGEFTVNIALIEGKYPSLGIIYAPALDVFYFGRVGEGAYKLEKASQEGVASEEELLQKSVRLPEIGSRQVTRAVASRSHMSKETETFIKELEAKHGEVEVVSSGSSLKFCLVAEGKADYYPRYAPTMEWDTGAGQAIVEAAGGKVTRYEDNERFYYNRKDLLNGWFLVERKS</sequence>
<comment type="similarity">
    <text evidence="4">Belongs to the inositol monophosphatase superfamily. CysQ family.</text>
</comment>
<dbReference type="GO" id="GO:0008441">
    <property type="term" value="F:3'(2'),5'-bisphosphate nucleotidase activity"/>
    <property type="evidence" value="ECO:0007669"/>
    <property type="project" value="UniProtKB-EC"/>
</dbReference>
<dbReference type="Gene3D" id="3.40.190.80">
    <property type="match status" value="1"/>
</dbReference>